<evidence type="ECO:0000313" key="3">
    <source>
        <dbReference type="Proteomes" id="UP000070174"/>
    </source>
</evidence>
<name>A0A133PS63_9FIRM</name>
<reference evidence="2 3" key="1">
    <citation type="submission" date="2016-01" db="EMBL/GenBank/DDBJ databases">
        <authorList>
            <person name="Oliw E.H."/>
        </authorList>
    </citation>
    <scope>NUCLEOTIDE SEQUENCE [LARGE SCALE GENOMIC DNA]</scope>
    <source>
        <strain evidence="2 3">CMW7756A</strain>
    </source>
</reference>
<protein>
    <submittedName>
        <fullName evidence="2">TIGR02391 family protein</fullName>
    </submittedName>
</protein>
<dbReference type="EMBL" id="LRQE01000004">
    <property type="protein sequence ID" value="KXA31666.1"/>
    <property type="molecule type" value="Genomic_DNA"/>
</dbReference>
<dbReference type="NCBIfam" id="TIGR02391">
    <property type="entry name" value="hypoth_ymh"/>
    <property type="match status" value="1"/>
</dbReference>
<comment type="caution">
    <text evidence="2">The sequence shown here is derived from an EMBL/GenBank/DDBJ whole genome shotgun (WGS) entry which is preliminary data.</text>
</comment>
<gene>
    <name evidence="2" type="ORF">HMPREF3229_00194</name>
</gene>
<dbReference type="Proteomes" id="UP000070174">
    <property type="component" value="Unassembled WGS sequence"/>
</dbReference>
<feature type="domain" description="Conserved hypothetical protein CHP02391" evidence="1">
    <location>
        <begin position="141"/>
        <end position="258"/>
    </location>
</feature>
<dbReference type="InterPro" id="IPR012654">
    <property type="entry name" value="CHP02391"/>
</dbReference>
<organism evidence="2">
    <name type="scientific">Peptoniphilus harei</name>
    <dbReference type="NCBI Taxonomy" id="54005"/>
    <lineage>
        <taxon>Bacteria</taxon>
        <taxon>Bacillati</taxon>
        <taxon>Bacillota</taxon>
        <taxon>Tissierellia</taxon>
        <taxon>Tissierellales</taxon>
        <taxon>Peptoniphilaceae</taxon>
        <taxon>Peptoniphilus</taxon>
    </lineage>
</organism>
<dbReference type="AlphaFoldDB" id="A0A133PS63"/>
<accession>A0A133PS63</accession>
<sequence length="269" mass="31221">MIKLIYFNNSQQIENLCKALAEFTTGSKITNMFDNLYLNEAPQQPNDTKWRRLHTAFCNSQNSSKSSERIIQCIEWIIYPQNFINDKNAWTDAKNTINKIIQFNGLEINDYGKVIQISKPKNYCEAYKRYSSLKNKLDPFKIHPRIMSICSQEILSKDYYSLIFESSKLVIKKIQEISDYKFDGINLINKCFDSKNPVIILNSLSSNQEKNLYFSLKAMLNLIIYMYRNPKAHDLKAYDTSSEKDAIEALILISKALTLLDDCSKSSIH</sequence>
<evidence type="ECO:0000313" key="2">
    <source>
        <dbReference type="EMBL" id="KXA31666.1"/>
    </source>
</evidence>
<dbReference type="PATRIC" id="fig|54005.3.peg.192"/>
<dbReference type="Pfam" id="PF09509">
    <property type="entry name" value="Hypoth_Ymh"/>
    <property type="match status" value="1"/>
</dbReference>
<evidence type="ECO:0000259" key="1">
    <source>
        <dbReference type="Pfam" id="PF09509"/>
    </source>
</evidence>
<proteinExistence type="predicted"/>